<dbReference type="InterPro" id="IPR036909">
    <property type="entry name" value="Cyt_c-like_dom_sf"/>
</dbReference>
<protein>
    <submittedName>
        <fullName evidence="6">Cytochrome C biogenesis protein CcsB</fullName>
    </submittedName>
</protein>
<keyword evidence="2 4" id="KW-0479">Metal-binding</keyword>
<dbReference type="PROSITE" id="PS51007">
    <property type="entry name" value="CYTC"/>
    <property type="match status" value="1"/>
</dbReference>
<evidence type="ECO:0000259" key="5">
    <source>
        <dbReference type="PROSITE" id="PS51007"/>
    </source>
</evidence>
<feature type="domain" description="Cytochrome c" evidence="5">
    <location>
        <begin position="17"/>
        <end position="96"/>
    </location>
</feature>
<sequence length="97" mass="10517">MLAILLGNLSFSAWADMDIIPAGKLYRRSCATCHGKTAEKSAIGKSKVVNQLNSAEIAEALIERKNGKVNGGGNTAKRRLSDEEIKVLSEYLPSLKR</sequence>
<dbReference type="SUPFAM" id="SSF46626">
    <property type="entry name" value="Cytochrome c"/>
    <property type="match status" value="1"/>
</dbReference>
<dbReference type="AlphaFoldDB" id="A0A369ZI67"/>
<proteinExistence type="predicted"/>
<evidence type="ECO:0000256" key="4">
    <source>
        <dbReference type="PROSITE-ProRule" id="PRU00433"/>
    </source>
</evidence>
<gene>
    <name evidence="6" type="ORF">DPV98_00600</name>
</gene>
<organism evidence="6 7">
    <name type="scientific">Haemophilus parahaemolyticus</name>
    <dbReference type="NCBI Taxonomy" id="735"/>
    <lineage>
        <taxon>Bacteria</taxon>
        <taxon>Pseudomonadati</taxon>
        <taxon>Pseudomonadota</taxon>
        <taxon>Gammaproteobacteria</taxon>
        <taxon>Pasteurellales</taxon>
        <taxon>Pasteurellaceae</taxon>
        <taxon>Haemophilus</taxon>
    </lineage>
</organism>
<keyword evidence="1 4" id="KW-0349">Heme</keyword>
<evidence type="ECO:0000256" key="2">
    <source>
        <dbReference type="ARBA" id="ARBA00022723"/>
    </source>
</evidence>
<dbReference type="Pfam" id="PF13442">
    <property type="entry name" value="Cytochrome_CBB3"/>
    <property type="match status" value="1"/>
</dbReference>
<evidence type="ECO:0000313" key="6">
    <source>
        <dbReference type="EMBL" id="RDF05809.1"/>
    </source>
</evidence>
<keyword evidence="3 4" id="KW-0408">Iron</keyword>
<dbReference type="InterPro" id="IPR009056">
    <property type="entry name" value="Cyt_c-like_dom"/>
</dbReference>
<dbReference type="GO" id="GO:0009055">
    <property type="term" value="F:electron transfer activity"/>
    <property type="evidence" value="ECO:0007669"/>
    <property type="project" value="InterPro"/>
</dbReference>
<name>A0A369ZI67_HAEPH</name>
<accession>A0A369ZI67</accession>
<dbReference type="Proteomes" id="UP000253999">
    <property type="component" value="Unassembled WGS sequence"/>
</dbReference>
<evidence type="ECO:0000313" key="7">
    <source>
        <dbReference type="Proteomes" id="UP000253999"/>
    </source>
</evidence>
<dbReference type="GO" id="GO:0020037">
    <property type="term" value="F:heme binding"/>
    <property type="evidence" value="ECO:0007669"/>
    <property type="project" value="InterPro"/>
</dbReference>
<reference evidence="6 7" key="1">
    <citation type="submission" date="2018-05" db="EMBL/GenBank/DDBJ databases">
        <title>Draft Genome Sequences for a Diverse set of 7 Haemophilus Species.</title>
        <authorList>
            <person name="Nichols M."/>
            <person name="Topaz N."/>
            <person name="Wang X."/>
            <person name="Wang X."/>
            <person name="Boxrud D."/>
        </authorList>
    </citation>
    <scope>NUCLEOTIDE SEQUENCE [LARGE SCALE GENOMIC DNA]</scope>
    <source>
        <strain evidence="6 7">C2010039593</strain>
    </source>
</reference>
<comment type="caution">
    <text evidence="6">The sequence shown here is derived from an EMBL/GenBank/DDBJ whole genome shotgun (WGS) entry which is preliminary data.</text>
</comment>
<dbReference type="Gene3D" id="1.10.760.10">
    <property type="entry name" value="Cytochrome c-like domain"/>
    <property type="match status" value="1"/>
</dbReference>
<evidence type="ECO:0000256" key="1">
    <source>
        <dbReference type="ARBA" id="ARBA00022617"/>
    </source>
</evidence>
<dbReference type="EMBL" id="QEQD01000001">
    <property type="protein sequence ID" value="RDF05809.1"/>
    <property type="molecule type" value="Genomic_DNA"/>
</dbReference>
<evidence type="ECO:0000256" key="3">
    <source>
        <dbReference type="ARBA" id="ARBA00023004"/>
    </source>
</evidence>
<dbReference type="GO" id="GO:0046872">
    <property type="term" value="F:metal ion binding"/>
    <property type="evidence" value="ECO:0007669"/>
    <property type="project" value="UniProtKB-KW"/>
</dbReference>